<comment type="caution">
    <text evidence="3">The sequence shown here is derived from an EMBL/GenBank/DDBJ whole genome shotgun (WGS) entry which is preliminary data.</text>
</comment>
<dbReference type="InterPro" id="IPR019060">
    <property type="entry name" value="DUF2382"/>
</dbReference>
<feature type="domain" description="DUF2382" evidence="2">
    <location>
        <begin position="186"/>
        <end position="296"/>
    </location>
</feature>
<organism evidence="3 4">
    <name type="scientific">Pseudomonas asuensis</name>
    <dbReference type="NCBI Taxonomy" id="1825787"/>
    <lineage>
        <taxon>Bacteria</taxon>
        <taxon>Pseudomonadati</taxon>
        <taxon>Pseudomonadota</taxon>
        <taxon>Gammaproteobacteria</taxon>
        <taxon>Pseudomonadales</taxon>
        <taxon>Pseudomonadaceae</taxon>
        <taxon>Pseudomonas</taxon>
    </lineage>
</organism>
<dbReference type="Proteomes" id="UP000616499">
    <property type="component" value="Unassembled WGS sequence"/>
</dbReference>
<protein>
    <recommendedName>
        <fullName evidence="2">DUF2382 domain-containing protein</fullName>
    </recommendedName>
</protein>
<gene>
    <name evidence="3" type="ORF">GCM10009425_30130</name>
</gene>
<name>A0ABQ2GWF3_9PSED</name>
<dbReference type="RefSeq" id="WP_188866943.1">
    <property type="nucleotide sequence ID" value="NZ_BMNW01000006.1"/>
</dbReference>
<sequence>MKQHILVAAFDRINEAEQVKRELLSKGVSQTDIRMAASNESAMLDGTTDASMRSTTHGHDHESVTDKISGFFSSIFSDNDTHSSRYAETYPEAVRRGSTVLTVTVNDDAQVAVVEEIMERNGAIDIDERSANWSNQGAIGSSATTMGTSTSTGPVSGDYPNTASTMGVDSTLAGRTSTDMTDRTAIPVMEEELKVGKRENSLGRVRVVSRISERPVEETVNLSEQHAVIERRPVDRPVSTDDVSAFKSGAVEIQETAEEAVVEKTARVVEEVVVGKETTHHNETVRDTVRRTDVDIENDNVATRTGMRGTDHMDDIDPTTGTKR</sequence>
<evidence type="ECO:0000259" key="2">
    <source>
        <dbReference type="Pfam" id="PF09557"/>
    </source>
</evidence>
<evidence type="ECO:0000313" key="3">
    <source>
        <dbReference type="EMBL" id="GGM17092.1"/>
    </source>
</evidence>
<feature type="region of interest" description="Disordered" evidence="1">
    <location>
        <begin position="302"/>
        <end position="324"/>
    </location>
</feature>
<dbReference type="PANTHER" id="PTHR38463">
    <property type="entry name" value="STRESS RESPONSE PROTEIN YSNF"/>
    <property type="match status" value="1"/>
</dbReference>
<feature type="compositionally biased region" description="Low complexity" evidence="1">
    <location>
        <begin position="139"/>
        <end position="157"/>
    </location>
</feature>
<dbReference type="InterPro" id="IPR052967">
    <property type="entry name" value="Stress_Response_Assoc"/>
</dbReference>
<reference evidence="4" key="1">
    <citation type="journal article" date="2019" name="Int. J. Syst. Evol. Microbiol.">
        <title>The Global Catalogue of Microorganisms (GCM) 10K type strain sequencing project: providing services to taxonomists for standard genome sequencing and annotation.</title>
        <authorList>
            <consortium name="The Broad Institute Genomics Platform"/>
            <consortium name="The Broad Institute Genome Sequencing Center for Infectious Disease"/>
            <person name="Wu L."/>
            <person name="Ma J."/>
        </authorList>
    </citation>
    <scope>NUCLEOTIDE SEQUENCE [LARGE SCALE GENOMIC DNA]</scope>
    <source>
        <strain evidence="4">JCM 13501</strain>
    </source>
</reference>
<dbReference type="Pfam" id="PF09557">
    <property type="entry name" value="DUF2382"/>
    <property type="match status" value="1"/>
</dbReference>
<evidence type="ECO:0000313" key="4">
    <source>
        <dbReference type="Proteomes" id="UP000616499"/>
    </source>
</evidence>
<evidence type="ECO:0000256" key="1">
    <source>
        <dbReference type="SAM" id="MobiDB-lite"/>
    </source>
</evidence>
<proteinExistence type="predicted"/>
<keyword evidence="4" id="KW-1185">Reference proteome</keyword>
<feature type="region of interest" description="Disordered" evidence="1">
    <location>
        <begin position="139"/>
        <end position="161"/>
    </location>
</feature>
<dbReference type="PANTHER" id="PTHR38463:SF1">
    <property type="entry name" value="STRESS RESPONSE PROTEIN YSNF"/>
    <property type="match status" value="1"/>
</dbReference>
<accession>A0ABQ2GWF3</accession>
<dbReference type="EMBL" id="BMNW01000006">
    <property type="protein sequence ID" value="GGM17092.1"/>
    <property type="molecule type" value="Genomic_DNA"/>
</dbReference>